<evidence type="ECO:0000259" key="9">
    <source>
        <dbReference type="PROSITE" id="PS51194"/>
    </source>
</evidence>
<feature type="domain" description="DEAD-box RNA helicase Q" evidence="10">
    <location>
        <begin position="1"/>
        <end position="29"/>
    </location>
</feature>
<dbReference type="SMART" id="SM00490">
    <property type="entry name" value="HELICc"/>
    <property type="match status" value="1"/>
</dbReference>
<dbReference type="InterPro" id="IPR027417">
    <property type="entry name" value="P-loop_NTPase"/>
</dbReference>
<dbReference type="InterPro" id="IPR014014">
    <property type="entry name" value="RNA_helicase_DEAD_Q_motif"/>
</dbReference>
<dbReference type="CDD" id="cd18787">
    <property type="entry name" value="SF2_C_DEAD"/>
    <property type="match status" value="1"/>
</dbReference>
<evidence type="ECO:0000313" key="11">
    <source>
        <dbReference type="EMBL" id="MBC8433863.1"/>
    </source>
</evidence>
<dbReference type="InterPro" id="IPR044742">
    <property type="entry name" value="DEAD/DEAH_RhlB"/>
</dbReference>
<dbReference type="GO" id="GO:0003676">
    <property type="term" value="F:nucleic acid binding"/>
    <property type="evidence" value="ECO:0007669"/>
    <property type="project" value="InterPro"/>
</dbReference>
<name>A0A8J6P3F1_9BACT</name>
<dbReference type="PROSITE" id="PS51195">
    <property type="entry name" value="Q_MOTIF"/>
    <property type="match status" value="1"/>
</dbReference>
<keyword evidence="2 7" id="KW-0378">Hydrolase</keyword>
<dbReference type="Pfam" id="PF03880">
    <property type="entry name" value="DbpA"/>
    <property type="match status" value="1"/>
</dbReference>
<comment type="caution">
    <text evidence="11">The sequence shown here is derived from an EMBL/GenBank/DDBJ whole genome shotgun (WGS) entry which is preliminary data.</text>
</comment>
<dbReference type="SUPFAM" id="SSF52540">
    <property type="entry name" value="P-loop containing nucleoside triphosphate hydrolases"/>
    <property type="match status" value="1"/>
</dbReference>
<dbReference type="Pfam" id="PF00271">
    <property type="entry name" value="Helicase_C"/>
    <property type="match status" value="1"/>
</dbReference>
<protein>
    <submittedName>
        <fullName evidence="11">DEAD/DEAH box helicase</fullName>
    </submittedName>
</protein>
<evidence type="ECO:0000259" key="8">
    <source>
        <dbReference type="PROSITE" id="PS51192"/>
    </source>
</evidence>
<dbReference type="GO" id="GO:0005829">
    <property type="term" value="C:cytosol"/>
    <property type="evidence" value="ECO:0007669"/>
    <property type="project" value="TreeGrafter"/>
</dbReference>
<organism evidence="11 12">
    <name type="scientific">Candidatus Desulfatibia vada</name>
    <dbReference type="NCBI Taxonomy" id="2841696"/>
    <lineage>
        <taxon>Bacteria</taxon>
        <taxon>Pseudomonadati</taxon>
        <taxon>Thermodesulfobacteriota</taxon>
        <taxon>Desulfobacteria</taxon>
        <taxon>Desulfobacterales</taxon>
        <taxon>Desulfobacterales incertae sedis</taxon>
        <taxon>Candidatus Desulfatibia</taxon>
    </lineage>
</organism>
<dbReference type="GO" id="GO:0005524">
    <property type="term" value="F:ATP binding"/>
    <property type="evidence" value="ECO:0007669"/>
    <property type="project" value="UniProtKB-KW"/>
</dbReference>
<comment type="similarity">
    <text evidence="5 7">Belongs to the DEAD box helicase family.</text>
</comment>
<evidence type="ECO:0000256" key="1">
    <source>
        <dbReference type="ARBA" id="ARBA00022741"/>
    </source>
</evidence>
<dbReference type="InterPro" id="IPR000629">
    <property type="entry name" value="RNA-helicase_DEAD-box_CS"/>
</dbReference>
<feature type="short sequence motif" description="Q motif" evidence="6">
    <location>
        <begin position="1"/>
        <end position="29"/>
    </location>
</feature>
<gene>
    <name evidence="11" type="ORF">H8D96_18280</name>
</gene>
<dbReference type="InterPro" id="IPR012677">
    <property type="entry name" value="Nucleotide-bd_a/b_plait_sf"/>
</dbReference>
<sequence>MNFSSFGLKHEIIRALDQLGFEHATQIQVKAIPCMLTGDTDVIGLAQTGTGKTAAYGLPLIQLVDFESKTPQGLILCPTRELCLQITGDLKLFARHIPNARIAAVYGGADIRDQITLIKKGAQIIVATPGRLLDLINRKAVKLGKVAYAVLDEADEMLNMGFQEDIDNILERTPADKRTWLFSATMPAAAAKIADTYMTRPVTITAGAPNTAAENISHACYVVKQKDRYAALKRMIDYIPDIFGLIFCRTRIETQTVADKLMKDGYNAEPLHGDLSQMQRNQVMKKFRERTLQLLVATDVAARGLDVDDITHVINYNLPDEPERYTHRCGRTARMGKSGVSIVLVNTREVRRIKELESISGIRFEYKKIPGGRAVCEKQLYAMVERLVSTQVNKKEIDNYLPPVFETLSALSKEELIRRFVSAEFNRFLDYYRGAADINVNGKKRPTKADKAEHRLAGNTQRFFMNVGRLDKLKEGAIVRLVCDKSGISSKKLGRIELKREFSFFDVEKSVAKKVLKSLKGVTLDGRKICATFAEKEKKTRKRDCVRS</sequence>
<dbReference type="Pfam" id="PF00270">
    <property type="entry name" value="DEAD"/>
    <property type="match status" value="1"/>
</dbReference>
<keyword evidence="4 7" id="KW-0067">ATP-binding</keyword>
<keyword evidence="3 7" id="KW-0347">Helicase</keyword>
<evidence type="ECO:0000256" key="2">
    <source>
        <dbReference type="ARBA" id="ARBA00022801"/>
    </source>
</evidence>
<dbReference type="InterPro" id="IPR014001">
    <property type="entry name" value="Helicase_ATP-bd"/>
</dbReference>
<dbReference type="GO" id="GO:0016787">
    <property type="term" value="F:hydrolase activity"/>
    <property type="evidence" value="ECO:0007669"/>
    <property type="project" value="UniProtKB-KW"/>
</dbReference>
<dbReference type="Proteomes" id="UP000605201">
    <property type="component" value="Unassembled WGS sequence"/>
</dbReference>
<evidence type="ECO:0000256" key="6">
    <source>
        <dbReference type="PROSITE-ProRule" id="PRU00552"/>
    </source>
</evidence>
<dbReference type="PANTHER" id="PTHR47959:SF13">
    <property type="entry name" value="ATP-DEPENDENT RNA HELICASE RHLE"/>
    <property type="match status" value="1"/>
</dbReference>
<dbReference type="InterPro" id="IPR011545">
    <property type="entry name" value="DEAD/DEAH_box_helicase_dom"/>
</dbReference>
<dbReference type="InterPro" id="IPR001650">
    <property type="entry name" value="Helicase_C-like"/>
</dbReference>
<dbReference type="GO" id="GO:0003724">
    <property type="term" value="F:RNA helicase activity"/>
    <property type="evidence" value="ECO:0007669"/>
    <property type="project" value="InterPro"/>
</dbReference>
<evidence type="ECO:0000256" key="7">
    <source>
        <dbReference type="RuleBase" id="RU000492"/>
    </source>
</evidence>
<keyword evidence="1 7" id="KW-0547">Nucleotide-binding</keyword>
<proteinExistence type="inferred from homology"/>
<feature type="domain" description="Helicase C-terminal" evidence="9">
    <location>
        <begin position="231"/>
        <end position="381"/>
    </location>
</feature>
<dbReference type="Gene3D" id="3.30.70.330">
    <property type="match status" value="1"/>
</dbReference>
<reference evidence="11 12" key="1">
    <citation type="submission" date="2020-08" db="EMBL/GenBank/DDBJ databases">
        <title>Bridging the membrane lipid divide: bacteria of the FCB group superphylum have the potential to synthesize archaeal ether lipids.</title>
        <authorList>
            <person name="Villanueva L."/>
            <person name="Von Meijenfeldt F.A.B."/>
            <person name="Westbye A.B."/>
            <person name="Yadav S."/>
            <person name="Hopmans E.C."/>
            <person name="Dutilh B.E."/>
            <person name="Sinninghe Damste J.S."/>
        </authorList>
    </citation>
    <scope>NUCLEOTIDE SEQUENCE [LARGE SCALE GENOMIC DNA]</scope>
    <source>
        <strain evidence="11">NIOZ-UU17</strain>
    </source>
</reference>
<dbReference type="EMBL" id="JACNIG010000347">
    <property type="protein sequence ID" value="MBC8433863.1"/>
    <property type="molecule type" value="Genomic_DNA"/>
</dbReference>
<dbReference type="PROSITE" id="PS00039">
    <property type="entry name" value="DEAD_ATP_HELICASE"/>
    <property type="match status" value="1"/>
</dbReference>
<evidence type="ECO:0000256" key="4">
    <source>
        <dbReference type="ARBA" id="ARBA00022840"/>
    </source>
</evidence>
<dbReference type="CDD" id="cd12252">
    <property type="entry name" value="RRM_DbpA"/>
    <property type="match status" value="1"/>
</dbReference>
<dbReference type="InterPro" id="IPR005580">
    <property type="entry name" value="DbpA/CsdA_RNA-bd_dom"/>
</dbReference>
<dbReference type="Gene3D" id="3.40.50.300">
    <property type="entry name" value="P-loop containing nucleotide triphosphate hydrolases"/>
    <property type="match status" value="2"/>
</dbReference>
<evidence type="ECO:0000313" key="12">
    <source>
        <dbReference type="Proteomes" id="UP000605201"/>
    </source>
</evidence>
<evidence type="ECO:0000259" key="10">
    <source>
        <dbReference type="PROSITE" id="PS51195"/>
    </source>
</evidence>
<dbReference type="CDD" id="cd00268">
    <property type="entry name" value="DEADc"/>
    <property type="match status" value="1"/>
</dbReference>
<dbReference type="PANTHER" id="PTHR47959">
    <property type="entry name" value="ATP-DEPENDENT RNA HELICASE RHLE-RELATED"/>
    <property type="match status" value="1"/>
</dbReference>
<accession>A0A8J6P3F1</accession>
<dbReference type="InterPro" id="IPR050079">
    <property type="entry name" value="DEAD_box_RNA_helicase"/>
</dbReference>
<dbReference type="SMART" id="SM00487">
    <property type="entry name" value="DEXDc"/>
    <property type="match status" value="1"/>
</dbReference>
<evidence type="ECO:0000256" key="5">
    <source>
        <dbReference type="ARBA" id="ARBA00038437"/>
    </source>
</evidence>
<dbReference type="PROSITE" id="PS51192">
    <property type="entry name" value="HELICASE_ATP_BIND_1"/>
    <property type="match status" value="1"/>
</dbReference>
<evidence type="ECO:0000256" key="3">
    <source>
        <dbReference type="ARBA" id="ARBA00022806"/>
    </source>
</evidence>
<dbReference type="PROSITE" id="PS51194">
    <property type="entry name" value="HELICASE_CTER"/>
    <property type="match status" value="1"/>
</dbReference>
<feature type="domain" description="Helicase ATP-binding" evidence="8">
    <location>
        <begin position="33"/>
        <end position="204"/>
    </location>
</feature>
<dbReference type="AlphaFoldDB" id="A0A8J6P3F1"/>